<dbReference type="Gene3D" id="3.60.21.10">
    <property type="match status" value="1"/>
</dbReference>
<comment type="caution">
    <text evidence="5">The sequence shown here is derived from an EMBL/GenBank/DDBJ whole genome shotgun (WGS) entry which is preliminary data.</text>
</comment>
<dbReference type="AlphaFoldDB" id="A0A953HVZ1"/>
<keyword evidence="6" id="KW-1185">Reference proteome</keyword>
<dbReference type="EMBL" id="JAHVHU010000002">
    <property type="protein sequence ID" value="MBY5956792.1"/>
    <property type="molecule type" value="Genomic_DNA"/>
</dbReference>
<keyword evidence="1 2" id="KW-0732">Signal</keyword>
<evidence type="ECO:0000313" key="6">
    <source>
        <dbReference type="Proteomes" id="UP000753961"/>
    </source>
</evidence>
<feature type="chain" id="PRO_5037683886" evidence="2">
    <location>
        <begin position="30"/>
        <end position="435"/>
    </location>
</feature>
<evidence type="ECO:0000256" key="2">
    <source>
        <dbReference type="SAM" id="SignalP"/>
    </source>
</evidence>
<dbReference type="GO" id="GO:0046872">
    <property type="term" value="F:metal ion binding"/>
    <property type="evidence" value="ECO:0007669"/>
    <property type="project" value="InterPro"/>
</dbReference>
<feature type="signal peptide" evidence="2">
    <location>
        <begin position="1"/>
        <end position="29"/>
    </location>
</feature>
<dbReference type="Proteomes" id="UP000753961">
    <property type="component" value="Unassembled WGS sequence"/>
</dbReference>
<sequence length="435" mass="50104">MKHKLSLKSSVKSVLFFMMVFFYYTESQAQNQNLPQRIMINPLESGHTGVAITWRNLNPDNEQYIQWTEAHPHPVKMEAEADSKRKDHAAVYHEQKAMSRTDTVDYKGVESYVTSCRVALTGLTPGEMYMYRVGGHAGGWSEWIQFTMSPGHPDSTLTFIYLGDPQNDLRSQWSRVIRESYKTAPHSDFIMYAGDLVDNGYNDAEWKDWYEAGSFIHRMIPSISTPGNHEYTDVILTPLWRSHFELPANGPEGIKALEGACFYIDYPAVRVISLDGEQIDENPEYRLAMVNWLRNLLEETTQKWVVMTMHYPFFHTNPRRNNPKLRKAFKPLVDEYGVDLILQGHDHGYGRGMLDEIADGPSTQGTMYVVSLSGPKVYEVGHDKWMQKRGENIQLYQVIEIEGDELHYKAYTTDGELFDSFTLEKLEKGSRLVEK</sequence>
<evidence type="ECO:0000259" key="3">
    <source>
        <dbReference type="Pfam" id="PF00149"/>
    </source>
</evidence>
<dbReference type="InterPro" id="IPR004843">
    <property type="entry name" value="Calcineurin-like_PHP"/>
</dbReference>
<feature type="domain" description="Calcineurin-like phosphoesterase" evidence="3">
    <location>
        <begin position="160"/>
        <end position="349"/>
    </location>
</feature>
<gene>
    <name evidence="5" type="ORF">KUV50_01500</name>
</gene>
<dbReference type="InterPro" id="IPR015914">
    <property type="entry name" value="PAPs_N"/>
</dbReference>
<name>A0A953HVZ1_9BACT</name>
<feature type="domain" description="Purple acid phosphatase N-terminal" evidence="4">
    <location>
        <begin position="35"/>
        <end position="147"/>
    </location>
</feature>
<dbReference type="InterPro" id="IPR008963">
    <property type="entry name" value="Purple_acid_Pase-like_N"/>
</dbReference>
<evidence type="ECO:0000259" key="4">
    <source>
        <dbReference type="Pfam" id="PF16656"/>
    </source>
</evidence>
<organism evidence="5 6">
    <name type="scientific">Membranihabitans marinus</name>
    <dbReference type="NCBI Taxonomy" id="1227546"/>
    <lineage>
        <taxon>Bacteria</taxon>
        <taxon>Pseudomonadati</taxon>
        <taxon>Bacteroidota</taxon>
        <taxon>Saprospiria</taxon>
        <taxon>Saprospirales</taxon>
        <taxon>Saprospiraceae</taxon>
        <taxon>Membranihabitans</taxon>
    </lineage>
</organism>
<proteinExistence type="predicted"/>
<dbReference type="RefSeq" id="WP_222578312.1">
    <property type="nucleotide sequence ID" value="NZ_JAHVHU010000002.1"/>
</dbReference>
<protein>
    <submittedName>
        <fullName evidence="5">Metallophosphoesterase family protein</fullName>
    </submittedName>
</protein>
<dbReference type="PANTHER" id="PTHR45867:SF3">
    <property type="entry name" value="ACID PHOSPHATASE TYPE 7"/>
    <property type="match status" value="1"/>
</dbReference>
<dbReference type="Pfam" id="PF16656">
    <property type="entry name" value="Pur_ac_phosph_N"/>
    <property type="match status" value="1"/>
</dbReference>
<dbReference type="Gene3D" id="2.60.40.380">
    <property type="entry name" value="Purple acid phosphatase-like, N-terminal"/>
    <property type="match status" value="1"/>
</dbReference>
<accession>A0A953HVZ1</accession>
<evidence type="ECO:0000256" key="1">
    <source>
        <dbReference type="ARBA" id="ARBA00022729"/>
    </source>
</evidence>
<reference evidence="5" key="1">
    <citation type="submission" date="2021-06" db="EMBL/GenBank/DDBJ databases">
        <title>44 bacteria genomes isolated from Dapeng, Shenzhen.</title>
        <authorList>
            <person name="Zheng W."/>
            <person name="Yu S."/>
            <person name="Huang Y."/>
        </authorList>
    </citation>
    <scope>NUCLEOTIDE SEQUENCE</scope>
    <source>
        <strain evidence="5">DP5N28-2</strain>
    </source>
</reference>
<dbReference type="InterPro" id="IPR029052">
    <property type="entry name" value="Metallo-depent_PP-like"/>
</dbReference>
<dbReference type="PANTHER" id="PTHR45867">
    <property type="entry name" value="PURPLE ACID PHOSPHATASE"/>
    <property type="match status" value="1"/>
</dbReference>
<dbReference type="SUPFAM" id="SSF56300">
    <property type="entry name" value="Metallo-dependent phosphatases"/>
    <property type="match status" value="1"/>
</dbReference>
<dbReference type="GO" id="GO:0003993">
    <property type="term" value="F:acid phosphatase activity"/>
    <property type="evidence" value="ECO:0007669"/>
    <property type="project" value="InterPro"/>
</dbReference>
<dbReference type="Pfam" id="PF00149">
    <property type="entry name" value="Metallophos"/>
    <property type="match status" value="1"/>
</dbReference>
<dbReference type="SUPFAM" id="SSF49363">
    <property type="entry name" value="Purple acid phosphatase, N-terminal domain"/>
    <property type="match status" value="1"/>
</dbReference>
<evidence type="ECO:0000313" key="5">
    <source>
        <dbReference type="EMBL" id="MBY5956792.1"/>
    </source>
</evidence>